<dbReference type="InterPro" id="IPR011013">
    <property type="entry name" value="Gal_mutarotase_sf_dom"/>
</dbReference>
<feature type="region of interest" description="Disordered" evidence="18">
    <location>
        <begin position="613"/>
        <end position="633"/>
    </location>
</feature>
<dbReference type="FunFam" id="2.60.40.1180:FF:000001">
    <property type="entry name" value="Maltase-glucoamylase, intestinal"/>
    <property type="match status" value="1"/>
</dbReference>
<evidence type="ECO:0000256" key="14">
    <source>
        <dbReference type="ARBA" id="ARBA00038162"/>
    </source>
</evidence>
<keyword evidence="13" id="KW-0326">Glycosidase</keyword>
<evidence type="ECO:0000256" key="15">
    <source>
        <dbReference type="ARBA" id="ARBA00050886"/>
    </source>
</evidence>
<dbReference type="GO" id="GO:0030246">
    <property type="term" value="F:carbohydrate binding"/>
    <property type="evidence" value="ECO:0007669"/>
    <property type="project" value="InterPro"/>
</dbReference>
<dbReference type="CDD" id="cd02537">
    <property type="entry name" value="GT8_Glycogenin"/>
    <property type="match status" value="1"/>
</dbReference>
<dbReference type="EMBL" id="JAVFHQ010000007">
    <property type="protein sequence ID" value="KAK4548602.1"/>
    <property type="molecule type" value="Genomic_DNA"/>
</dbReference>
<feature type="compositionally biased region" description="Polar residues" evidence="18">
    <location>
        <begin position="281"/>
        <end position="302"/>
    </location>
</feature>
<evidence type="ECO:0000256" key="12">
    <source>
        <dbReference type="ARBA" id="ARBA00023211"/>
    </source>
</evidence>
<dbReference type="InterPro" id="IPR013780">
    <property type="entry name" value="Glyco_hydro_b"/>
</dbReference>
<evidence type="ECO:0000256" key="7">
    <source>
        <dbReference type="ARBA" id="ARBA00022723"/>
    </source>
</evidence>
<evidence type="ECO:0000256" key="2">
    <source>
        <dbReference type="ARBA" id="ARBA00001936"/>
    </source>
</evidence>
<evidence type="ECO:0000256" key="16">
    <source>
        <dbReference type="ARBA" id="ARBA00052293"/>
    </source>
</evidence>
<feature type="region of interest" description="Disordered" evidence="18">
    <location>
        <begin position="337"/>
        <end position="379"/>
    </location>
</feature>
<dbReference type="PANTHER" id="PTHR22762:SF133">
    <property type="entry name" value="P-TYPE DOMAIN-CONTAINING PROTEIN"/>
    <property type="match status" value="1"/>
</dbReference>
<dbReference type="Proteomes" id="UP001324427">
    <property type="component" value="Unassembled WGS sequence"/>
</dbReference>
<dbReference type="SUPFAM" id="SSF74650">
    <property type="entry name" value="Galactose mutarotase-like"/>
    <property type="match status" value="1"/>
</dbReference>
<dbReference type="InterPro" id="IPR030459">
    <property type="entry name" value="Glyco_hydro_31_CS"/>
</dbReference>
<dbReference type="FunFam" id="3.90.550.10:FF:000092">
    <property type="entry name" value="Glycogenin 2"/>
    <property type="match status" value="1"/>
</dbReference>
<accession>A0AAV9JSF7</accession>
<dbReference type="Pfam" id="PF01501">
    <property type="entry name" value="Glyco_transf_8"/>
    <property type="match status" value="1"/>
</dbReference>
<evidence type="ECO:0000259" key="20">
    <source>
        <dbReference type="Pfam" id="PF21365"/>
    </source>
</evidence>
<keyword evidence="10" id="KW-0320">Glycogen biosynthesis</keyword>
<proteinExistence type="inferred from homology"/>
<evidence type="ECO:0000256" key="9">
    <source>
        <dbReference type="ARBA" id="ARBA00022801"/>
    </source>
</evidence>
<dbReference type="Gene3D" id="2.60.40.1760">
    <property type="entry name" value="glycosyl hydrolase (family 31)"/>
    <property type="match status" value="1"/>
</dbReference>
<sequence>MAVEEDVYCTLVMTDAYLPGAAILAHSLRDAGTRKKLACLVTEESLRGSTLAELRSLYDYVIPVDRIGNPNPANLYLMNRPDLLYTFTKIHLWHLTQFRKVVYIDSDVVALRAPDELFDIEEDFAAAPDVGWPDAFNTGVMVLTPHMGEYWALQTMASAGDSFDGADQGLLNQYFENRPWKRLSFMYNSTPSANYQYEPAYRYYKRAISLVHFIGGDKPWQRGRAAKGAPGAYQELLSRWWAVYDRHFRVSPAEYTAVGRVVRQEVKGEADSRDQSHKATGYSSQSATQPAATGYSSHSVTQPAATTAEAPLTEPIEHAEAIGQGLVEPTPTIQQRKFSAPSMQWDATRDAPPPTSRPEATNFPTHDGYEFNTSPTLFKPPPSYPEPPKDMWYEVPMHKPRKAEERPPPIFPWEEREIPKPSRKFIDEEPLAPPPPEPEAEEEDGIVGADEFAVSSDVEPTTPAMKVNEEAPWSSFGAVNKNAWDEVSGIEDYVRRLTAFQKNRGNVQIVHPPNPNQESQDRAQQQQHILSPSNEPEPVELIEKVRQRRESLILTDFPSAIERPSLPVTPAPRRRPTFWGQEREGEAGLPGAEGVPDQADWNPDTQLEQLRRNSLLGPGDLKLPAAKKSIPNRHMPAHASIPEETKHLEPDFHVPISGGPTPHGLDDPQSPEGSGGLVAAFDSHAARATPTMFSEPGFATPTSGGSAQKIEDTLSPTQSSTERIIPTLSPQVAAAPSLTPSVYDPTAPNAQQCPGYKASNVAESSGGFTADLTIAGPHCQAFGNDIDALTLEVQYQTKQRLNVKIYPKYLAATNYTRYILSPSLVLAPAWDGQTTANSSDLRLTWTNDPTFQFKITRSSSGEEIFSTYGHVIVFEDQFIELVTNMVDDYNVYGLAENIHDWRLGNNFTQTFYAVDAGNTVDGNVYGTYPWYQETRYGNGSANTTAHGVYARNAHGQEWLLRDSTITYRTIGGSFDLYFLSGENGDGSSSALTTISQFISGCVGNPAMQMYWTFGFNQCRWGYQNISVMQSIVDGYRDANIPLEGVWNDIDIYSLYRDFTNDPNTFPVDEMRAFVAELHANGQHYVPIVDSNTYAPNPDNASDAYAPFERAAALGTFIRDPTTGDFYYGDNWPGFSSWADWLVESSQAWWTSELMAWHDDTPFDGIWIDLSEPSSFCAGSCGNGRLNENPVHPPFLLPNDPLQANYQYPEGFNISNATEAASVSAASASQASILSTTTLLPVPTTTTQGRTNPTPGVRNLNFPPYVLNSVLAGHSLVKGSVAPNATHNDPSNTTEYELHNLFGYSISNATYNALLSVFPGKRPFTIGRSTFAGSGRTTAHWGGDNTSTWGSMFLSISQALTFMMSGLPMFGADTCGFSGNTDNDLCSRWMELSAFFPFYRNHNVKATISQEAFRWSSVAEASRRAISIRYSLLTYMYTLFYYAHTEGATVMRALAWEFPEDATLSGAYAQFMLGPSLLITPVLIPNVDTVQGVFPGIGEGTNWYDWYTLQPVTAQPHENVTLSAPLEHINVHIRGGSILPLQTPGNTTAATRSNPYSLVIALDESGEASGSLYLDDGESLIPNATKLVQFAYASGHLTTTVSGSYQAPPPLANITVAGAPCLPKNMSLTVAGQQRPAHNLGLEYNAGVLHVSGIHEHTRSGAWEGEMEMMFHY</sequence>
<dbReference type="GO" id="GO:0008466">
    <property type="term" value="F:glycogenin glucosyltransferase activity"/>
    <property type="evidence" value="ECO:0007669"/>
    <property type="project" value="UniProtKB-EC"/>
</dbReference>
<dbReference type="Gene3D" id="3.20.20.80">
    <property type="entry name" value="Glycosidases"/>
    <property type="match status" value="2"/>
</dbReference>
<feature type="region of interest" description="Disordered" evidence="18">
    <location>
        <begin position="650"/>
        <end position="677"/>
    </location>
</feature>
<keyword evidence="11" id="KW-0325">Glycoprotein</keyword>
<dbReference type="SUPFAM" id="SSF53448">
    <property type="entry name" value="Nucleotide-diphospho-sugar transferases"/>
    <property type="match status" value="1"/>
</dbReference>
<dbReference type="GO" id="GO:0046872">
    <property type="term" value="F:metal ion binding"/>
    <property type="evidence" value="ECO:0007669"/>
    <property type="project" value="UniProtKB-KW"/>
</dbReference>
<feature type="region of interest" description="Disordered" evidence="18">
    <location>
        <begin position="691"/>
        <end position="721"/>
    </location>
</feature>
<dbReference type="Gene3D" id="3.90.550.10">
    <property type="entry name" value="Spore Coat Polysaccharide Biosynthesis Protein SpsA, Chain A"/>
    <property type="match status" value="1"/>
</dbReference>
<evidence type="ECO:0000256" key="5">
    <source>
        <dbReference type="ARBA" id="ARBA00022490"/>
    </source>
</evidence>
<evidence type="ECO:0000256" key="13">
    <source>
        <dbReference type="ARBA" id="ARBA00023295"/>
    </source>
</evidence>
<feature type="region of interest" description="Disordered" evidence="18">
    <location>
        <begin position="505"/>
        <end position="538"/>
    </location>
</feature>
<dbReference type="InterPro" id="IPR029044">
    <property type="entry name" value="Nucleotide-diphossugar_trans"/>
</dbReference>
<evidence type="ECO:0000313" key="21">
    <source>
        <dbReference type="EMBL" id="KAK4548602.1"/>
    </source>
</evidence>
<dbReference type="Pfam" id="PF01055">
    <property type="entry name" value="Glyco_hydro_31_2nd"/>
    <property type="match status" value="1"/>
</dbReference>
<keyword evidence="22" id="KW-1185">Reference proteome</keyword>
<comment type="caution">
    <text evidence="21">The sequence shown here is derived from an EMBL/GenBank/DDBJ whole genome shotgun (WGS) entry which is preliminary data.</text>
</comment>
<dbReference type="InterPro" id="IPR000322">
    <property type="entry name" value="Glyco_hydro_31_TIM"/>
</dbReference>
<keyword evidence="7" id="KW-0479">Metal-binding</keyword>
<evidence type="ECO:0000256" key="1">
    <source>
        <dbReference type="ARBA" id="ARBA00001657"/>
    </source>
</evidence>
<feature type="region of interest" description="Disordered" evidence="18">
    <location>
        <begin position="402"/>
        <end position="481"/>
    </location>
</feature>
<feature type="region of interest" description="Disordered" evidence="18">
    <location>
        <begin position="583"/>
        <end position="602"/>
    </location>
</feature>
<feature type="compositionally biased region" description="Basic and acidic residues" evidence="18">
    <location>
        <begin position="402"/>
        <end position="427"/>
    </location>
</feature>
<evidence type="ECO:0008006" key="23">
    <source>
        <dbReference type="Google" id="ProtNLM"/>
    </source>
</evidence>
<keyword evidence="6" id="KW-0808">Transferase</keyword>
<dbReference type="GO" id="GO:0004558">
    <property type="term" value="F:alpha-1,4-glucosidase activity"/>
    <property type="evidence" value="ECO:0007669"/>
    <property type="project" value="UniProtKB-EC"/>
</dbReference>
<comment type="similarity">
    <text evidence="4">Belongs to the glycosyl hydrolase 31 family.</text>
</comment>
<dbReference type="InterPro" id="IPR017853">
    <property type="entry name" value="GH"/>
</dbReference>
<dbReference type="GO" id="GO:0005737">
    <property type="term" value="C:cytoplasm"/>
    <property type="evidence" value="ECO:0007669"/>
    <property type="project" value="UniProtKB-SubCell"/>
</dbReference>
<dbReference type="Gene3D" id="2.60.40.1180">
    <property type="entry name" value="Golgi alpha-mannosidase II"/>
    <property type="match status" value="2"/>
</dbReference>
<keyword evidence="8" id="KW-0732">Signal</keyword>
<evidence type="ECO:0000256" key="3">
    <source>
        <dbReference type="ARBA" id="ARBA00004496"/>
    </source>
</evidence>
<dbReference type="SUPFAM" id="SSF51011">
    <property type="entry name" value="Glycosyl hydrolase domain"/>
    <property type="match status" value="1"/>
</dbReference>
<name>A0AAV9JSF7_9PEZI</name>
<keyword evidence="5" id="KW-0963">Cytoplasm</keyword>
<comment type="cofactor">
    <cofactor evidence="2">
        <name>Mn(2+)</name>
        <dbReference type="ChEBI" id="CHEBI:29035"/>
    </cofactor>
</comment>
<keyword evidence="9" id="KW-0378">Hydrolase</keyword>
<dbReference type="PROSITE" id="PS00707">
    <property type="entry name" value="GLYCOSYL_HYDROL_F31_2"/>
    <property type="match status" value="1"/>
</dbReference>
<dbReference type="SUPFAM" id="SSF51445">
    <property type="entry name" value="(Trans)glycosidases"/>
    <property type="match status" value="1"/>
</dbReference>
<comment type="subcellular location">
    <subcellularLocation>
        <location evidence="3">Cytoplasm</location>
    </subcellularLocation>
</comment>
<organism evidence="21 22">
    <name type="scientific">Oleoguttula mirabilis</name>
    <dbReference type="NCBI Taxonomy" id="1507867"/>
    <lineage>
        <taxon>Eukaryota</taxon>
        <taxon>Fungi</taxon>
        <taxon>Dikarya</taxon>
        <taxon>Ascomycota</taxon>
        <taxon>Pezizomycotina</taxon>
        <taxon>Dothideomycetes</taxon>
        <taxon>Dothideomycetidae</taxon>
        <taxon>Mycosphaerellales</taxon>
        <taxon>Teratosphaeriaceae</taxon>
        <taxon>Oleoguttula</taxon>
    </lineage>
</organism>
<dbReference type="GO" id="GO:0005978">
    <property type="term" value="P:glycogen biosynthetic process"/>
    <property type="evidence" value="ECO:0007669"/>
    <property type="project" value="UniProtKB-KW"/>
</dbReference>
<protein>
    <recommendedName>
        <fullName evidence="23">Alpha-glucosidase</fullName>
    </recommendedName>
</protein>
<evidence type="ECO:0000256" key="17">
    <source>
        <dbReference type="ARBA" id="ARBA00057883"/>
    </source>
</evidence>
<comment type="catalytic activity">
    <reaction evidence="1">
        <text>Hydrolysis of terminal, non-reducing (1-&gt;4)-linked alpha-D-glucose residues with release of alpha-D-glucose.</text>
        <dbReference type="EC" id="3.2.1.20"/>
    </reaction>
</comment>
<feature type="domain" description="Glycosyl hydrolase family 31 C-terminal" evidence="20">
    <location>
        <begin position="1446"/>
        <end position="1538"/>
    </location>
</feature>
<evidence type="ECO:0000256" key="10">
    <source>
        <dbReference type="ARBA" id="ARBA00023056"/>
    </source>
</evidence>
<evidence type="ECO:0000256" key="18">
    <source>
        <dbReference type="SAM" id="MobiDB-lite"/>
    </source>
</evidence>
<dbReference type="InterPro" id="IPR048395">
    <property type="entry name" value="Glyco_hydro_31_C"/>
</dbReference>
<comment type="function">
    <text evidence="17">Self-glucosylating initiator of glycogen synthesis. It catalyzes the formation of a short alpha (1,4)-glucosyl chain covalently attached via a glucose 1-O-tyrosyl linkage to internal tyrosine residues and these chains act as primers for the elongation reaction catalyzed by glycogen synthase.</text>
</comment>
<reference evidence="21 22" key="1">
    <citation type="submission" date="2021-11" db="EMBL/GenBank/DDBJ databases">
        <title>Black yeast isolated from Biological Soil Crust.</title>
        <authorList>
            <person name="Kurbessoian T."/>
        </authorList>
    </citation>
    <scope>NUCLEOTIDE SEQUENCE [LARGE SCALE GENOMIC DNA]</scope>
    <source>
        <strain evidence="21 22">CCFEE 5522</strain>
    </source>
</reference>
<keyword evidence="12" id="KW-0464">Manganese</keyword>
<feature type="domain" description="Glycoside hydrolase family 31 TIM barrel" evidence="19">
    <location>
        <begin position="1005"/>
        <end position="1438"/>
    </location>
</feature>
<evidence type="ECO:0000313" key="22">
    <source>
        <dbReference type="Proteomes" id="UP001324427"/>
    </source>
</evidence>
<evidence type="ECO:0000256" key="8">
    <source>
        <dbReference type="ARBA" id="ARBA00022729"/>
    </source>
</evidence>
<evidence type="ECO:0000256" key="4">
    <source>
        <dbReference type="ARBA" id="ARBA00007806"/>
    </source>
</evidence>
<feature type="region of interest" description="Disordered" evidence="18">
    <location>
        <begin position="266"/>
        <end position="308"/>
    </location>
</feature>
<evidence type="ECO:0000256" key="6">
    <source>
        <dbReference type="ARBA" id="ARBA00022679"/>
    </source>
</evidence>
<evidence type="ECO:0000256" key="11">
    <source>
        <dbReference type="ARBA" id="ARBA00023180"/>
    </source>
</evidence>
<comment type="catalytic activity">
    <reaction evidence="15">
        <text>[1,4-alpha-D-glucosyl](n)-L-tyrosyl-[glycogenin] + UDP-alpha-D-glucose = [1,4-alpha-D-glucosyl](n+1)-L-tyrosyl-[glycogenin] + UDP + H(+)</text>
        <dbReference type="Rhea" id="RHEA:56560"/>
        <dbReference type="Rhea" id="RHEA-COMP:14606"/>
        <dbReference type="Rhea" id="RHEA-COMP:14607"/>
        <dbReference type="ChEBI" id="CHEBI:15378"/>
        <dbReference type="ChEBI" id="CHEBI:58223"/>
        <dbReference type="ChEBI" id="CHEBI:58885"/>
        <dbReference type="ChEBI" id="CHEBI:140574"/>
        <dbReference type="EC" id="2.4.1.186"/>
    </reaction>
</comment>
<feature type="compositionally biased region" description="Polar residues" evidence="18">
    <location>
        <begin position="516"/>
        <end position="534"/>
    </location>
</feature>
<comment type="catalytic activity">
    <reaction evidence="16">
        <text>L-tyrosyl-[glycogenin] + UDP-alpha-D-glucose = alpha-D-glucosyl-L-tyrosyl-[glycogenin] + UDP + H(+)</text>
        <dbReference type="Rhea" id="RHEA:23360"/>
        <dbReference type="Rhea" id="RHEA-COMP:14604"/>
        <dbReference type="Rhea" id="RHEA-COMP:14605"/>
        <dbReference type="ChEBI" id="CHEBI:15378"/>
        <dbReference type="ChEBI" id="CHEBI:46858"/>
        <dbReference type="ChEBI" id="CHEBI:58223"/>
        <dbReference type="ChEBI" id="CHEBI:58885"/>
        <dbReference type="ChEBI" id="CHEBI:140573"/>
        <dbReference type="EC" id="2.4.1.186"/>
    </reaction>
</comment>
<dbReference type="PANTHER" id="PTHR22762">
    <property type="entry name" value="ALPHA-GLUCOSIDASE"/>
    <property type="match status" value="1"/>
</dbReference>
<evidence type="ECO:0000259" key="19">
    <source>
        <dbReference type="Pfam" id="PF01055"/>
    </source>
</evidence>
<dbReference type="Pfam" id="PF21365">
    <property type="entry name" value="Glyco_hydro_31_3rd"/>
    <property type="match status" value="1"/>
</dbReference>
<dbReference type="CDD" id="cd06602">
    <property type="entry name" value="GH31_MGAM_SI_GAA"/>
    <property type="match status" value="1"/>
</dbReference>
<feature type="compositionally biased region" description="Basic and acidic residues" evidence="18">
    <location>
        <begin position="266"/>
        <end position="277"/>
    </location>
</feature>
<gene>
    <name evidence="21" type="ORF">LTR36_009512</name>
</gene>
<dbReference type="InterPro" id="IPR002495">
    <property type="entry name" value="Glyco_trans_8"/>
</dbReference>
<comment type="similarity">
    <text evidence="14">Belongs to the glycosyltransferase 8 family. Glycogenin subfamily.</text>
</comment>